<dbReference type="PANTHER" id="PTHR36933:SF1">
    <property type="entry name" value="SLL0788 PROTEIN"/>
    <property type="match status" value="1"/>
</dbReference>
<feature type="compositionally biased region" description="Basic and acidic residues" evidence="1">
    <location>
        <begin position="122"/>
        <end position="132"/>
    </location>
</feature>
<dbReference type="PROSITE" id="PS51257">
    <property type="entry name" value="PROKAR_LIPOPROTEIN"/>
    <property type="match status" value="1"/>
</dbReference>
<dbReference type="InterPro" id="IPR005183">
    <property type="entry name" value="DUF305_CopM-like"/>
</dbReference>
<feature type="compositionally biased region" description="Basic and acidic residues" evidence="1">
    <location>
        <begin position="103"/>
        <end position="115"/>
    </location>
</feature>
<feature type="region of interest" description="Disordered" evidence="1">
    <location>
        <begin position="103"/>
        <end position="139"/>
    </location>
</feature>
<reference evidence="4 5" key="1">
    <citation type="submission" date="2020-07" db="EMBL/GenBank/DDBJ databases">
        <title>Sequencing the genomes of 1000 actinobacteria strains.</title>
        <authorList>
            <person name="Klenk H.-P."/>
        </authorList>
    </citation>
    <scope>NUCLEOTIDE SEQUENCE [LARGE SCALE GENOMIC DNA]</scope>
    <source>
        <strain evidence="4 5">DSM 18248</strain>
    </source>
</reference>
<proteinExistence type="predicted"/>
<dbReference type="PANTHER" id="PTHR36933">
    <property type="entry name" value="SLL0788 PROTEIN"/>
    <property type="match status" value="1"/>
</dbReference>
<dbReference type="Proteomes" id="UP000537326">
    <property type="component" value="Unassembled WGS sequence"/>
</dbReference>
<organism evidence="4 5">
    <name type="scientific">Nocardioides marinus</name>
    <dbReference type="NCBI Taxonomy" id="374514"/>
    <lineage>
        <taxon>Bacteria</taxon>
        <taxon>Bacillati</taxon>
        <taxon>Actinomycetota</taxon>
        <taxon>Actinomycetes</taxon>
        <taxon>Propionibacteriales</taxon>
        <taxon>Nocardioidaceae</taxon>
        <taxon>Nocardioides</taxon>
    </lineage>
</organism>
<evidence type="ECO:0000313" key="5">
    <source>
        <dbReference type="Proteomes" id="UP000537326"/>
    </source>
</evidence>
<name>A0A7Y9YH34_9ACTN</name>
<feature type="signal peptide" evidence="2">
    <location>
        <begin position="1"/>
        <end position="22"/>
    </location>
</feature>
<evidence type="ECO:0000313" key="4">
    <source>
        <dbReference type="EMBL" id="NYI12126.1"/>
    </source>
</evidence>
<feature type="domain" description="DUF305" evidence="3">
    <location>
        <begin position="39"/>
        <end position="209"/>
    </location>
</feature>
<keyword evidence="2" id="KW-0732">Signal</keyword>
<evidence type="ECO:0000259" key="3">
    <source>
        <dbReference type="Pfam" id="PF03713"/>
    </source>
</evidence>
<feature type="chain" id="PRO_5031232158" evidence="2">
    <location>
        <begin position="23"/>
        <end position="210"/>
    </location>
</feature>
<sequence>MRALLVATVLPLLLLTTLTACGDDATPQVLSDTEHSAQDVAFAGEMLQHHAQALAMVDLTLERRLEADVAALAEQIRDAQAPEIELMTDWLVAWDEPVPATVRDHSLAGHGDHSPSEAMAELEGRDGHEGHDTGSMPGMLTSAQLASLEEASDQEFTALWLELMIAHHEGAVEMAQAQQATGTFRPAVELAEEIERSQTVEIETMRGLLG</sequence>
<accession>A0A7Y9YH34</accession>
<dbReference type="Pfam" id="PF03713">
    <property type="entry name" value="DUF305"/>
    <property type="match status" value="1"/>
</dbReference>
<comment type="caution">
    <text evidence="4">The sequence shown here is derived from an EMBL/GenBank/DDBJ whole genome shotgun (WGS) entry which is preliminary data.</text>
</comment>
<evidence type="ECO:0000256" key="1">
    <source>
        <dbReference type="SAM" id="MobiDB-lite"/>
    </source>
</evidence>
<keyword evidence="5" id="KW-1185">Reference proteome</keyword>
<dbReference type="InterPro" id="IPR012347">
    <property type="entry name" value="Ferritin-like"/>
</dbReference>
<dbReference type="RefSeq" id="WP_179532716.1">
    <property type="nucleotide sequence ID" value="NZ_BAAAPP010000001.1"/>
</dbReference>
<gene>
    <name evidence="4" type="ORF">BKA05_003641</name>
</gene>
<evidence type="ECO:0000256" key="2">
    <source>
        <dbReference type="SAM" id="SignalP"/>
    </source>
</evidence>
<dbReference type="AlphaFoldDB" id="A0A7Y9YH34"/>
<protein>
    <submittedName>
        <fullName evidence="4">Uncharacterized protein (DUF305 family)</fullName>
    </submittedName>
</protein>
<dbReference type="EMBL" id="JACBZI010000001">
    <property type="protein sequence ID" value="NYI12126.1"/>
    <property type="molecule type" value="Genomic_DNA"/>
</dbReference>
<dbReference type="Gene3D" id="1.20.1260.10">
    <property type="match status" value="1"/>
</dbReference>